<reference evidence="17" key="1">
    <citation type="submission" date="2018-02" db="EMBL/GenBank/DDBJ databases">
        <title>Rhizophora mucronata_Transcriptome.</title>
        <authorList>
            <person name="Meera S.P."/>
            <person name="Sreeshan A."/>
            <person name="Augustine A."/>
        </authorList>
    </citation>
    <scope>NUCLEOTIDE SEQUENCE</scope>
    <source>
        <tissue evidence="17">Leaf</tissue>
    </source>
</reference>
<dbReference type="PRINTS" id="PR00066">
    <property type="entry name" value="XRODRMPGMNTG"/>
</dbReference>
<evidence type="ECO:0000313" key="17">
    <source>
        <dbReference type="EMBL" id="MBX09405.1"/>
    </source>
</evidence>
<keyword evidence="5" id="KW-0540">Nuclease</keyword>
<name>A0A2P2KUM1_RHIMU</name>
<dbReference type="GO" id="GO:0016788">
    <property type="term" value="F:hydrolase activity, acting on ester bonds"/>
    <property type="evidence" value="ECO:0007669"/>
    <property type="project" value="InterPro"/>
</dbReference>
<dbReference type="CDD" id="cd09904">
    <property type="entry name" value="H3TH_XPG"/>
    <property type="match status" value="1"/>
</dbReference>
<dbReference type="FunFam" id="1.10.150.20:FF:000050">
    <property type="entry name" value="DNA repair protein UVH3"/>
    <property type="match status" value="1"/>
</dbReference>
<evidence type="ECO:0000256" key="9">
    <source>
        <dbReference type="ARBA" id="ARBA00022801"/>
    </source>
</evidence>
<dbReference type="InterPro" id="IPR006086">
    <property type="entry name" value="XPG-I_dom"/>
</dbReference>
<dbReference type="InterPro" id="IPR008918">
    <property type="entry name" value="HhH2"/>
</dbReference>
<dbReference type="FunFam" id="3.40.50.1010:FF:000031">
    <property type="entry name" value="DNA repair protein UVH3"/>
    <property type="match status" value="1"/>
</dbReference>
<evidence type="ECO:0000256" key="4">
    <source>
        <dbReference type="ARBA" id="ARBA00022679"/>
    </source>
</evidence>
<evidence type="ECO:0000256" key="10">
    <source>
        <dbReference type="ARBA" id="ARBA00022842"/>
    </source>
</evidence>
<evidence type="ECO:0000256" key="7">
    <source>
        <dbReference type="ARBA" id="ARBA00022759"/>
    </source>
</evidence>
<dbReference type="InterPro" id="IPR006084">
    <property type="entry name" value="XPG/Rad2"/>
</dbReference>
<protein>
    <submittedName>
        <fullName evidence="17">DNA repair protein UVH3</fullName>
    </submittedName>
</protein>
<feature type="compositionally biased region" description="Basic and acidic residues" evidence="14">
    <location>
        <begin position="655"/>
        <end position="672"/>
    </location>
</feature>
<feature type="compositionally biased region" description="Acidic residues" evidence="14">
    <location>
        <begin position="1487"/>
        <end position="1497"/>
    </location>
</feature>
<dbReference type="SUPFAM" id="SSF88723">
    <property type="entry name" value="PIN domain-like"/>
    <property type="match status" value="1"/>
</dbReference>
<accession>A0A2P2KUM1</accession>
<evidence type="ECO:0000256" key="5">
    <source>
        <dbReference type="ARBA" id="ARBA00022722"/>
    </source>
</evidence>
<keyword evidence="9" id="KW-0378">Hydrolase</keyword>
<dbReference type="GO" id="GO:0003697">
    <property type="term" value="F:single-stranded DNA binding"/>
    <property type="evidence" value="ECO:0007669"/>
    <property type="project" value="InterPro"/>
</dbReference>
<evidence type="ECO:0000259" key="16">
    <source>
        <dbReference type="SMART" id="SM00485"/>
    </source>
</evidence>
<dbReference type="SMART" id="SM00279">
    <property type="entry name" value="HhH2"/>
    <property type="match status" value="1"/>
</dbReference>
<feature type="compositionally biased region" description="Basic and acidic residues" evidence="14">
    <location>
        <begin position="558"/>
        <end position="582"/>
    </location>
</feature>
<dbReference type="EMBL" id="GGEC01028921">
    <property type="protein sequence ID" value="MBX09405.1"/>
    <property type="molecule type" value="Transcribed_RNA"/>
</dbReference>
<dbReference type="InterPro" id="IPR019974">
    <property type="entry name" value="XPG_CS"/>
</dbReference>
<comment type="subcellular location">
    <subcellularLocation>
        <location evidence="2">Nucleus</location>
    </subcellularLocation>
</comment>
<feature type="domain" description="XPG N-terminal" evidence="16">
    <location>
        <begin position="1"/>
        <end position="98"/>
    </location>
</feature>
<dbReference type="SUPFAM" id="SSF47807">
    <property type="entry name" value="5' to 3' exonuclease, C-terminal subdomain"/>
    <property type="match status" value="1"/>
</dbReference>
<dbReference type="PANTHER" id="PTHR16171">
    <property type="entry name" value="DNA REPAIR PROTEIN COMPLEMENTING XP-G CELLS-RELATED"/>
    <property type="match status" value="1"/>
</dbReference>
<keyword evidence="12" id="KW-0539">Nucleus</keyword>
<dbReference type="PRINTS" id="PR00853">
    <property type="entry name" value="XPGRADSUPER"/>
</dbReference>
<dbReference type="PROSITE" id="PS00841">
    <property type="entry name" value="XPG_1"/>
    <property type="match status" value="1"/>
</dbReference>
<feature type="region of interest" description="Disordered" evidence="14">
    <location>
        <begin position="1338"/>
        <end position="1548"/>
    </location>
</feature>
<dbReference type="GO" id="GO:0016740">
    <property type="term" value="F:transferase activity"/>
    <property type="evidence" value="ECO:0007669"/>
    <property type="project" value="UniProtKB-KW"/>
</dbReference>
<dbReference type="Pfam" id="PF00867">
    <property type="entry name" value="XPG_I"/>
    <property type="match status" value="1"/>
</dbReference>
<keyword evidence="8" id="KW-0227">DNA damage</keyword>
<dbReference type="SMART" id="SM00484">
    <property type="entry name" value="XPGI"/>
    <property type="match status" value="1"/>
</dbReference>
<proteinExistence type="inferred from homology"/>
<dbReference type="Pfam" id="PF14377">
    <property type="entry name" value="UBM"/>
    <property type="match status" value="2"/>
</dbReference>
<evidence type="ECO:0000256" key="6">
    <source>
        <dbReference type="ARBA" id="ARBA00022723"/>
    </source>
</evidence>
<evidence type="ECO:0000256" key="3">
    <source>
        <dbReference type="ARBA" id="ARBA00005283"/>
    </source>
</evidence>
<keyword evidence="6" id="KW-0479">Metal-binding</keyword>
<feature type="region of interest" description="Disordered" evidence="14">
    <location>
        <begin position="125"/>
        <end position="149"/>
    </location>
</feature>
<evidence type="ECO:0000256" key="8">
    <source>
        <dbReference type="ARBA" id="ARBA00022763"/>
    </source>
</evidence>
<evidence type="ECO:0000259" key="15">
    <source>
        <dbReference type="SMART" id="SM00484"/>
    </source>
</evidence>
<evidence type="ECO:0000256" key="14">
    <source>
        <dbReference type="SAM" id="MobiDB-lite"/>
    </source>
</evidence>
<dbReference type="InterPro" id="IPR029060">
    <property type="entry name" value="PIN-like_dom_sf"/>
</dbReference>
<dbReference type="GO" id="GO:0046872">
    <property type="term" value="F:metal ion binding"/>
    <property type="evidence" value="ECO:0007669"/>
    <property type="project" value="UniProtKB-KW"/>
</dbReference>
<sequence length="1703" mass="188483">MGVQGLWDLLAPVGRRVSVETLSGKKLAIDASIWMVQFMKAMRDEKGEMVRNGHLLGFFRRICKLLYLRTKPVFVFDGGTPALKRRTVIARRRQRENAQAKIRKTAEKLLLNHLKAMRLKELANDLDEQRKKQGSDAKGTKVLARETDVQGSNLEKDNIVSESFDRENFDEMLAASIAAEEEQCLNSNASRSAAATAVGGPIEEEDDDEEMILPEMDGDVDPSILAALPPSMQLNLLMRDKLMTDSTKNTQDLKKVIGNENEKRKLNAKGKEILTDQTDTEEDDKIEDSYNQEKLDKMLAASIMADEDGSLTTKASASAATFPFGEEDADEYEEIVLPAMHSRVDPAVLAALPPSMQLDLLVQMRERLMAENRQKYQKVKKAPEKFSELQIQSYLKTVAFRREINQLQKAASGKGVGGVQTSRIASEANREFIFSSSFTGDKQLLTSAEVHRHGEKQQQPLKEHPASLSVDSAALIGSNTITGFVQDEPMGVFDDDVETYTDERGRTCISRLRAMGIRMTGDLQRNLDLMKKMEKENTDAIKAPCSEPELNDNTLTDPECRPSGKQHEKGLHGDNGDSASLDERNAQSMCNCESSIRVSFEVDGESKCLDSDDEMFACLLAGKPIDISSANKSTSRRQSSNSCSDSDWEERIVEENGNHSSNDDKLGHKPPLEESNISDDSEVEWEEGVCDVHENFLVPDQSRKHVSRGHLEEEADLQEAIRRSLEDTANGNDAISEHKKLNVCGAVGFCDPEDTSGEKDASKLNKSDTDILAAKKLDTVGESNVCITSASRQGHLKTSELPTQDNLLINKPHERDLGSYFRQSSCDWNKEGRLCSKMPSADLVAPLEAKEVNLIVEQSASTFVEGRQQFASTKTCSGDAFNISKAASGNLPNAMVTDDDKNSMEAEPSMMVNEEKIGLEAPPSVHSLKINDPSTSFVQQSAKDSESGSGYGEKLSWKKVPHDKLTERHSCMGKSAPKDNENVQINFSDVRLEEEMLILGQEFVNLEDEQRKLERNAESVSSEMFAECQELLQMFGIPYIIAPMEAEAQCADMEVANLVDGVVTDDSDVFLFGARSVYKNIFDDRKYVETYLMKDIEKELGLTREKLIRMALLLGSDYTEGVSGIGIVNAIEVVNAFPEEDGLHKFREWIESPDPTILGKLDVEKGINTRKKAAKVVDDDFNGASSNIEAIPSSDQNSPKAHENEHSAYQIQEIKQIFMDKHRNVSKNWHIPSCFPSGAVISAYSSPQVDRSTDPFTWARPDLRVLHRLCWEKFGWSIQKTDELLLPVLKEYDKRETQLRIEAFYTFNERFAKIRSKRIKKAVKGITGNQSADLMDDTVEGVSKKRKRRMSPGKSGVIESGKSKKAGETVPDEVKTVERSSKKHSRKRSIGEPVSYGVQTLKQKGQGGRMHAKKGPLGNERARRRGTSLRTGQESIRGGLHSEQSDSSSSDVGDIEHEVHTVNSKWQQGVRRSARSRKTVSYTERDVETDDMEESEDWSNKERPDHTAAEQGLCWDQGSCGDATTGLDGKKPEKAKDSSVEDLSPDYPERRGFCTGEAEVGQPAVSQTSFKVNDSKDYLKIGGGFCMDENEGGEGQDAAHNLPAATVAKTIDSSPFCGSSEETEYGSGSVQLSSSTKGTKNELVDEGKTLVPVTEHNMNLANAPTGDLSKADGSLPHGAKSGTGASGVVLHAMPNLKRKWRKI</sequence>
<feature type="compositionally biased region" description="Basic and acidic residues" evidence="14">
    <location>
        <begin position="1361"/>
        <end position="1380"/>
    </location>
</feature>
<evidence type="ECO:0000256" key="1">
    <source>
        <dbReference type="ARBA" id="ARBA00001946"/>
    </source>
</evidence>
<organism evidence="17">
    <name type="scientific">Rhizophora mucronata</name>
    <name type="common">Asiatic mangrove</name>
    <dbReference type="NCBI Taxonomy" id="61149"/>
    <lineage>
        <taxon>Eukaryota</taxon>
        <taxon>Viridiplantae</taxon>
        <taxon>Streptophyta</taxon>
        <taxon>Embryophyta</taxon>
        <taxon>Tracheophyta</taxon>
        <taxon>Spermatophyta</taxon>
        <taxon>Magnoliopsida</taxon>
        <taxon>eudicotyledons</taxon>
        <taxon>Gunneridae</taxon>
        <taxon>Pentapetalae</taxon>
        <taxon>rosids</taxon>
        <taxon>fabids</taxon>
        <taxon>Malpighiales</taxon>
        <taxon>Rhizophoraceae</taxon>
        <taxon>Rhizophora</taxon>
    </lineage>
</organism>
<dbReference type="InterPro" id="IPR006085">
    <property type="entry name" value="XPG_DNA_repair_N"/>
</dbReference>
<feature type="region of interest" description="Disordered" evidence="14">
    <location>
        <begin position="539"/>
        <end position="582"/>
    </location>
</feature>
<dbReference type="FunFam" id="3.40.50.1010:FF:000029">
    <property type="entry name" value="DNA repair protein UVH3"/>
    <property type="match status" value="1"/>
</dbReference>
<dbReference type="CDD" id="cd09868">
    <property type="entry name" value="PIN_XPG_RAD2"/>
    <property type="match status" value="2"/>
</dbReference>
<dbReference type="GO" id="GO:0006289">
    <property type="term" value="P:nucleotide-excision repair"/>
    <property type="evidence" value="ECO:0007669"/>
    <property type="project" value="InterPro"/>
</dbReference>
<dbReference type="GO" id="GO:0004520">
    <property type="term" value="F:DNA endonuclease activity"/>
    <property type="evidence" value="ECO:0007669"/>
    <property type="project" value="TreeGrafter"/>
</dbReference>
<feature type="coiled-coil region" evidence="13">
    <location>
        <begin position="996"/>
        <end position="1023"/>
    </location>
</feature>
<keyword evidence="13" id="KW-0175">Coiled coil</keyword>
<feature type="compositionally biased region" description="Basic and acidic residues" evidence="14">
    <location>
        <begin position="1498"/>
        <end position="1508"/>
    </location>
</feature>
<comment type="similarity">
    <text evidence="3">Belongs to the XPG/RAD2 endonuclease family. XPG subfamily.</text>
</comment>
<feature type="region of interest" description="Disordered" evidence="14">
    <location>
        <begin position="655"/>
        <end position="684"/>
    </location>
</feature>
<keyword evidence="7" id="KW-0255">Endonuclease</keyword>
<evidence type="ECO:0000256" key="11">
    <source>
        <dbReference type="ARBA" id="ARBA00023204"/>
    </source>
</evidence>
<dbReference type="Gene3D" id="3.40.50.1010">
    <property type="entry name" value="5'-nuclease"/>
    <property type="match status" value="2"/>
</dbReference>
<dbReference type="Gene3D" id="6.10.250.1630">
    <property type="match status" value="1"/>
</dbReference>
<evidence type="ECO:0000256" key="12">
    <source>
        <dbReference type="ARBA" id="ARBA00023242"/>
    </source>
</evidence>
<dbReference type="SMART" id="SM00485">
    <property type="entry name" value="XPGN"/>
    <property type="match status" value="1"/>
</dbReference>
<keyword evidence="11" id="KW-0234">DNA repair</keyword>
<feature type="compositionally biased region" description="Basic and acidic residues" evidence="14">
    <location>
        <begin position="1528"/>
        <end position="1539"/>
    </location>
</feature>
<feature type="region of interest" description="Disordered" evidence="14">
    <location>
        <begin position="1187"/>
        <end position="1206"/>
    </location>
</feature>
<keyword evidence="10" id="KW-0460">Magnesium</keyword>
<dbReference type="Gene3D" id="1.10.150.20">
    <property type="entry name" value="5' to 3' exonuclease, C-terminal subdomain"/>
    <property type="match status" value="1"/>
</dbReference>
<dbReference type="InterPro" id="IPR001044">
    <property type="entry name" value="XPG/Rad2_eukaryotes"/>
</dbReference>
<evidence type="ECO:0000256" key="2">
    <source>
        <dbReference type="ARBA" id="ARBA00004123"/>
    </source>
</evidence>
<comment type="cofactor">
    <cofactor evidence="1">
        <name>Mg(2+)</name>
        <dbReference type="ChEBI" id="CHEBI:18420"/>
    </cofactor>
</comment>
<dbReference type="InterPro" id="IPR025527">
    <property type="entry name" value="HUWE1/Rev1_UBM"/>
</dbReference>
<dbReference type="InterPro" id="IPR036279">
    <property type="entry name" value="5-3_exonuclease_C_sf"/>
</dbReference>
<keyword evidence="4" id="KW-0808">Transferase</keyword>
<feature type="region of interest" description="Disordered" evidence="14">
    <location>
        <begin position="1618"/>
        <end position="1641"/>
    </location>
</feature>
<evidence type="ECO:0000256" key="13">
    <source>
        <dbReference type="SAM" id="Coils"/>
    </source>
</evidence>
<dbReference type="PANTHER" id="PTHR16171:SF7">
    <property type="entry name" value="DNA REPAIR PROTEIN RAD2"/>
    <property type="match status" value="1"/>
</dbReference>
<feature type="compositionally biased region" description="Polar residues" evidence="14">
    <location>
        <begin position="1187"/>
        <end position="1199"/>
    </location>
</feature>
<feature type="compositionally biased region" description="Low complexity" evidence="14">
    <location>
        <begin position="636"/>
        <end position="645"/>
    </location>
</feature>
<dbReference type="Pfam" id="PF00752">
    <property type="entry name" value="XPG_N"/>
    <property type="match status" value="1"/>
</dbReference>
<dbReference type="PROSITE" id="PS00842">
    <property type="entry name" value="XPG_2"/>
    <property type="match status" value="1"/>
</dbReference>
<feature type="region of interest" description="Disordered" evidence="14">
    <location>
        <begin position="629"/>
        <end position="648"/>
    </location>
</feature>
<dbReference type="GO" id="GO:0005634">
    <property type="term" value="C:nucleus"/>
    <property type="evidence" value="ECO:0007669"/>
    <property type="project" value="UniProtKB-SubCell"/>
</dbReference>
<feature type="domain" description="XPG-I" evidence="15">
    <location>
        <begin position="1033"/>
        <end position="1102"/>
    </location>
</feature>